<dbReference type="OrthoDB" id="286at2"/>
<dbReference type="RefSeq" id="WP_005660332.1">
    <property type="nucleotide sequence ID" value="NZ_ABTR02000001.1"/>
</dbReference>
<reference evidence="1 2" key="1">
    <citation type="journal article" date="2010" name="Stand. Genomic Sci.">
        <title>Permanent draft genome sequence of Dethiosulfovibrio peptidovorans type strain (SEBR 4207).</title>
        <authorList>
            <person name="Labutti K."/>
            <person name="Mayilraj S."/>
            <person name="Clum A."/>
            <person name="Lucas S."/>
            <person name="Glavina Del Rio T."/>
            <person name="Nolan M."/>
            <person name="Tice H."/>
            <person name="Cheng J.F."/>
            <person name="Pitluck S."/>
            <person name="Liolios K."/>
            <person name="Ivanova N."/>
            <person name="Mavromatis K."/>
            <person name="Mikhailova N."/>
            <person name="Pati A."/>
            <person name="Goodwin L."/>
            <person name="Chen A."/>
            <person name="Palaniappan K."/>
            <person name="Land M."/>
            <person name="Hauser L."/>
            <person name="Chang Y.J."/>
            <person name="Jeffries C.D."/>
            <person name="Rohde M."/>
            <person name="Spring S."/>
            <person name="Goker M."/>
            <person name="Woyke T."/>
            <person name="Bristow J."/>
            <person name="Eisen J.A."/>
            <person name="Markowitz V."/>
            <person name="Hugenholtz P."/>
            <person name="Kyrpides N.C."/>
            <person name="Klenk H.P."/>
            <person name="Lapidus A."/>
        </authorList>
    </citation>
    <scope>NUCLEOTIDE SEQUENCE [LARGE SCALE GENOMIC DNA]</scope>
    <source>
        <strain evidence="1 2">DSM 11002</strain>
    </source>
</reference>
<dbReference type="EMBL" id="ABTR02000001">
    <property type="protein sequence ID" value="EFC91129.1"/>
    <property type="molecule type" value="Genomic_DNA"/>
</dbReference>
<sequence length="1190" mass="123811">MKKRVYFSLLAGIMLLAILAFRWGGAKVVDLIDRGIQDGVASMGGASMSIGFIDGNPFSGYRITSLRLMDRSGVTVATVRSVTGKPDLKALLSGRIRLASLEVEGVRVEEMLLPDLVSETESGGGEVPLEIGLVTVSDCGPLYGGGWSLTELRAVGDGMSWSGYVRGSWREEPLDGDFEFDLSEGVRIPAASIRGVGGSLSFSGSLSPGLDGSGSLEDLSMERLGAILPSLEGAGVKGRANLRYRLFGTFSSPVLSGDLHFSEGGLGELPLPDVMGDVSFSGGELSLSSCRIELGEGTLSGDISVGLISEDHPIQVDLVATDVDLSSFSGELRDKAVSLDVGFLSIALKGPAASPVGEMSFRKVRALKGGGGLTDMSGKVTIREDGGLDVLVRSPLAGGKLSVKGAVDLDGGSVDLSALADNVDLSELSSLTGNRLPDVEGKIGADIKVSGPLGAPSAEGRLFSDKLAVFGGSLGRTEGSFRYDKGLLRIISLSSEIGSGKVTGGGTVDLEKGPSVRLDGKLSGIAGASLEKAFPAAGGNMPEGVLDGSWSYRSKGSGGLFSMDLRSGKLTFVEVFPLVGFEAKVSLEGERLKIDKVEAGLYGGRLSLSGAAPLAVGDMAIKGSLSGLDGSVLFGAMGGLEAAGKIDGEFSLSGSYSSPRLDFSARTDRLDLESLPVEKLSLSLKSGKDRIDASLKGLMGGSPLKGGGWIRLPSGKDAGALDLEASVRGLDIRSIMPEDIEMGGTLFGKIHLLGPLNRPKLYAQGKAPRLQVGNMAFASVDLGGFLGRDDDLSFQASSLFGDRRVQASCDVKPYDSGWGLEFEASGGDVLLSSLAPNLEGVVDGRVDLNMSGSWKDGRISASGNASSRELSTHGIKIRSVSLPLKVDGPSLRVSGGKAEMYGGRGDVDLSVDLTRNSWKGKVDVKGIDVKPLLEDGADLPGTISGDADLKLDLSGVAGRAFLFNVTGFLRGRSVELIDFSVLKSVTKGAPLRIKDLAASFNIDGQELYILPGSRASAWPGDDFYRYLDVSGSAWRSESDSKGGKRESLDLSCSGEVNLKALNALLGAMRSLLEATIENIKDPRSLATDLLAGIVGGYSAKDFREISLHVGGSWNSPVISDLKIGDKGGIGGLGTGLPTNGKGSETKIRIQIDIPTGEGGGEETDAGDQMKQQILENLLKQVIGDQEDPTE</sequence>
<evidence type="ECO:0000313" key="1">
    <source>
        <dbReference type="EMBL" id="EFC91129.1"/>
    </source>
</evidence>
<dbReference type="PANTHER" id="PTHR30441">
    <property type="entry name" value="DUF748 DOMAIN-CONTAINING PROTEIN"/>
    <property type="match status" value="1"/>
</dbReference>
<protein>
    <recommendedName>
        <fullName evidence="3">AsmA-like C-terminal domain-containing protein</fullName>
    </recommendedName>
</protein>
<dbReference type="STRING" id="469381.Dpep_1103"/>
<dbReference type="eggNOG" id="COG2911">
    <property type="taxonomic scope" value="Bacteria"/>
</dbReference>
<accession>D2Z6N2</accession>
<comment type="caution">
    <text evidence="1">The sequence shown here is derived from an EMBL/GenBank/DDBJ whole genome shotgun (WGS) entry which is preliminary data.</text>
</comment>
<dbReference type="GO" id="GO:0090313">
    <property type="term" value="P:regulation of protein targeting to membrane"/>
    <property type="evidence" value="ECO:0007669"/>
    <property type="project" value="TreeGrafter"/>
</dbReference>
<evidence type="ECO:0000313" key="2">
    <source>
        <dbReference type="Proteomes" id="UP000006427"/>
    </source>
</evidence>
<dbReference type="PaxDb" id="469381-Dpep_1103"/>
<proteinExistence type="predicted"/>
<dbReference type="AlphaFoldDB" id="D2Z6N2"/>
<dbReference type="Proteomes" id="UP000006427">
    <property type="component" value="Unassembled WGS sequence"/>
</dbReference>
<dbReference type="GO" id="GO:0005886">
    <property type="term" value="C:plasma membrane"/>
    <property type="evidence" value="ECO:0007669"/>
    <property type="project" value="TreeGrafter"/>
</dbReference>
<dbReference type="InterPro" id="IPR052894">
    <property type="entry name" value="AsmA-related"/>
</dbReference>
<dbReference type="PANTHER" id="PTHR30441:SF4">
    <property type="entry name" value="PROTEIN ASMA"/>
    <property type="match status" value="1"/>
</dbReference>
<keyword evidence="2" id="KW-1185">Reference proteome</keyword>
<evidence type="ECO:0008006" key="3">
    <source>
        <dbReference type="Google" id="ProtNLM"/>
    </source>
</evidence>
<name>D2Z6N2_9BACT</name>
<gene>
    <name evidence="1" type="ORF">Dpep_1103</name>
</gene>
<organism evidence="1 2">
    <name type="scientific">Dethiosulfovibrio peptidovorans DSM 11002</name>
    <dbReference type="NCBI Taxonomy" id="469381"/>
    <lineage>
        <taxon>Bacteria</taxon>
        <taxon>Thermotogati</taxon>
        <taxon>Synergistota</taxon>
        <taxon>Synergistia</taxon>
        <taxon>Synergistales</taxon>
        <taxon>Dethiosulfovibrionaceae</taxon>
        <taxon>Dethiosulfovibrio</taxon>
    </lineage>
</organism>